<dbReference type="WBParaSite" id="nRc.2.0.1.t23431-RA">
    <property type="protein sequence ID" value="nRc.2.0.1.t23431-RA"/>
    <property type="gene ID" value="nRc.2.0.1.g23431"/>
</dbReference>
<evidence type="ECO:0000313" key="3">
    <source>
        <dbReference type="WBParaSite" id="nRc.2.0.1.t23431-RA"/>
    </source>
</evidence>
<evidence type="ECO:0000256" key="1">
    <source>
        <dbReference type="SAM" id="MobiDB-lite"/>
    </source>
</evidence>
<name>A0A915JCT7_ROMCU</name>
<dbReference type="AlphaFoldDB" id="A0A915JCT7"/>
<feature type="compositionally biased region" description="Basic and acidic residues" evidence="1">
    <location>
        <begin position="120"/>
        <end position="158"/>
    </location>
</feature>
<keyword evidence="2" id="KW-1185">Reference proteome</keyword>
<organism evidence="2 3">
    <name type="scientific">Romanomermis culicivorax</name>
    <name type="common">Nematode worm</name>
    <dbReference type="NCBI Taxonomy" id="13658"/>
    <lineage>
        <taxon>Eukaryota</taxon>
        <taxon>Metazoa</taxon>
        <taxon>Ecdysozoa</taxon>
        <taxon>Nematoda</taxon>
        <taxon>Enoplea</taxon>
        <taxon>Dorylaimia</taxon>
        <taxon>Mermithida</taxon>
        <taxon>Mermithoidea</taxon>
        <taxon>Mermithidae</taxon>
        <taxon>Romanomermis</taxon>
    </lineage>
</organism>
<proteinExistence type="predicted"/>
<protein>
    <submittedName>
        <fullName evidence="3">Uncharacterized protein</fullName>
    </submittedName>
</protein>
<reference evidence="3" key="1">
    <citation type="submission" date="2022-11" db="UniProtKB">
        <authorList>
            <consortium name="WormBaseParasite"/>
        </authorList>
    </citation>
    <scope>IDENTIFICATION</scope>
</reference>
<feature type="region of interest" description="Disordered" evidence="1">
    <location>
        <begin position="115"/>
        <end position="158"/>
    </location>
</feature>
<feature type="region of interest" description="Disordered" evidence="1">
    <location>
        <begin position="1"/>
        <end position="21"/>
    </location>
</feature>
<feature type="compositionally biased region" description="Polar residues" evidence="1">
    <location>
        <begin position="1"/>
        <end position="15"/>
    </location>
</feature>
<sequence length="158" mass="17656">VNTISSTVQRPNWSRPSPGCGPSKRVGFKVGGMNRFRGGKRNRPSRKKARYNYDNGRTLLFKSFNRPIGVSGVGYGTSLEHDNAECFTCCAVVGTDGTLITAYPILTQEALNRGQGPKTVFDEHPSIITDSDRTHDNVDQKINDRHNEERSREENNEK</sequence>
<accession>A0A915JCT7</accession>
<evidence type="ECO:0000313" key="2">
    <source>
        <dbReference type="Proteomes" id="UP000887565"/>
    </source>
</evidence>
<dbReference type="Proteomes" id="UP000887565">
    <property type="component" value="Unplaced"/>
</dbReference>